<comment type="function">
    <text evidence="6">Catalyzes the first and rate-limiting step of polyamine biosynthesis that converts ornithine into putrescine, which is the precursor for the polyamines, spermidine and spermine. Polyamines are essential for cell proliferation and are implicated in cellular processes, ranging from DNA replication to apoptosis.</text>
</comment>
<keyword evidence="3 7" id="KW-0663">Pyridoxal phosphate</keyword>
<dbReference type="FunFam" id="3.20.20.10:FF:000005">
    <property type="entry name" value="Ornithine decarboxylase"/>
    <property type="match status" value="1"/>
</dbReference>
<evidence type="ECO:0000256" key="6">
    <source>
        <dbReference type="ARBA" id="ARBA00037173"/>
    </source>
</evidence>
<dbReference type="GO" id="GO:0004586">
    <property type="term" value="F:ornithine decarboxylase activity"/>
    <property type="evidence" value="ECO:0007669"/>
    <property type="project" value="TreeGrafter"/>
</dbReference>
<name>A0A131XMR8_9ACAR</name>
<dbReference type="PANTHER" id="PTHR11482">
    <property type="entry name" value="ARGININE/DIAMINOPIMELATE/ORNITHINE DECARBOXYLASE"/>
    <property type="match status" value="1"/>
</dbReference>
<dbReference type="Gene3D" id="2.40.37.10">
    <property type="entry name" value="Lyase, Ornithine Decarboxylase, Chain A, domain 1"/>
    <property type="match status" value="1"/>
</dbReference>
<evidence type="ECO:0000259" key="10">
    <source>
        <dbReference type="Pfam" id="PF02784"/>
    </source>
</evidence>
<comment type="cofactor">
    <cofactor evidence="1 7">
        <name>pyridoxal 5'-phosphate</name>
        <dbReference type="ChEBI" id="CHEBI:597326"/>
    </cofactor>
</comment>
<evidence type="ECO:0000256" key="8">
    <source>
        <dbReference type="RuleBase" id="RU003737"/>
    </source>
</evidence>
<dbReference type="SUPFAM" id="SSF50621">
    <property type="entry name" value="Alanine racemase C-terminal domain-like"/>
    <property type="match status" value="1"/>
</dbReference>
<dbReference type="CDD" id="cd00622">
    <property type="entry name" value="PLPDE_III_ODC"/>
    <property type="match status" value="1"/>
</dbReference>
<evidence type="ECO:0000256" key="2">
    <source>
        <dbReference type="ARBA" id="ARBA00008872"/>
    </source>
</evidence>
<protein>
    <submittedName>
        <fullName evidence="11">Putative ornithine decarboxylase</fullName>
    </submittedName>
</protein>
<dbReference type="EMBL" id="GEFH01001163">
    <property type="protein sequence ID" value="JAP67418.1"/>
    <property type="molecule type" value="mRNA"/>
</dbReference>
<feature type="non-terminal residue" evidence="11">
    <location>
        <position position="1"/>
    </location>
</feature>
<dbReference type="AlphaFoldDB" id="A0A131XMR8"/>
<keyword evidence="4" id="KW-0620">Polyamine biosynthesis</keyword>
<evidence type="ECO:0000256" key="7">
    <source>
        <dbReference type="PIRSR" id="PIRSR600183-50"/>
    </source>
</evidence>
<feature type="modified residue" description="N6-(pyridoxal phosphate)lysine" evidence="7">
    <location>
        <position position="31"/>
    </location>
</feature>
<dbReference type="InterPro" id="IPR002433">
    <property type="entry name" value="Orn_de-COase"/>
</dbReference>
<dbReference type="PRINTS" id="PR01182">
    <property type="entry name" value="ORNDCRBXLASE"/>
</dbReference>
<feature type="domain" description="Orn/DAP/Arg decarboxylase 2 C-terminal" evidence="9">
    <location>
        <begin position="3"/>
        <end position="341"/>
    </location>
</feature>
<accession>A0A131XMR8</accession>
<dbReference type="InterPro" id="IPR009006">
    <property type="entry name" value="Ala_racemase/Decarboxylase_C"/>
</dbReference>
<dbReference type="Gene3D" id="3.20.20.10">
    <property type="entry name" value="Alanine racemase"/>
    <property type="match status" value="1"/>
</dbReference>
<proteinExistence type="evidence at transcript level"/>
<evidence type="ECO:0000313" key="11">
    <source>
        <dbReference type="EMBL" id="JAP67418.1"/>
    </source>
</evidence>
<feature type="active site" description="Proton donor" evidence="7">
    <location>
        <position position="314"/>
    </location>
</feature>
<evidence type="ECO:0000256" key="3">
    <source>
        <dbReference type="ARBA" id="ARBA00022898"/>
    </source>
</evidence>
<organism evidence="11">
    <name type="scientific">Hyalomma excavatum</name>
    <dbReference type="NCBI Taxonomy" id="257692"/>
    <lineage>
        <taxon>Eukaryota</taxon>
        <taxon>Metazoa</taxon>
        <taxon>Ecdysozoa</taxon>
        <taxon>Arthropoda</taxon>
        <taxon>Chelicerata</taxon>
        <taxon>Arachnida</taxon>
        <taxon>Acari</taxon>
        <taxon>Parasitiformes</taxon>
        <taxon>Ixodida</taxon>
        <taxon>Ixodoidea</taxon>
        <taxon>Ixodidae</taxon>
        <taxon>Hyalomminae</taxon>
        <taxon>Hyalomma</taxon>
    </lineage>
</organism>
<comment type="similarity">
    <text evidence="2 8">Belongs to the Orn/Lys/Arg decarboxylase class-II family.</text>
</comment>
<dbReference type="InterPro" id="IPR022643">
    <property type="entry name" value="De-COase2_C"/>
</dbReference>
<dbReference type="PANTHER" id="PTHR11482:SF6">
    <property type="entry name" value="ORNITHINE DECARBOXYLASE 1-RELATED"/>
    <property type="match status" value="1"/>
</dbReference>
<dbReference type="GO" id="GO:0005737">
    <property type="term" value="C:cytoplasm"/>
    <property type="evidence" value="ECO:0007669"/>
    <property type="project" value="TreeGrafter"/>
</dbReference>
<dbReference type="SUPFAM" id="SSF51419">
    <property type="entry name" value="PLP-binding barrel"/>
    <property type="match status" value="1"/>
</dbReference>
<reference evidence="11" key="1">
    <citation type="journal article" date="2017" name="Ticks Tick Borne Dis.">
        <title>An insight into the sialome of Hyalomma excavatum.</title>
        <authorList>
            <person name="Ribeiro J.M."/>
            <person name="Slovak M."/>
            <person name="Francischetti I.M."/>
        </authorList>
    </citation>
    <scope>NUCLEOTIDE SEQUENCE</scope>
    <source>
        <strain evidence="11">Samish</strain>
        <tissue evidence="11">Salivary glands</tissue>
    </source>
</reference>
<sequence>AFFVCDLRDIARKVQLWKEQLPRIVPFYAVKVCRDPVVLDLINRHHVNYDCSNKVEISTVLNMNASPDRIVYASTVKSVPDLEFASQHGVRLMTFDCAGELAKITDKNARLLLRIEADDEDVQHSFNTKFGCSVDEADSILKETRTRGHNVIGVAFHVGCAYNDPGIFIRTIKRAKVVFDMAAALGYDMVVLDIGGGFPGGLRNRDKFLKVCQSIRQATDLYFPESSGVRIIAEPGQSFVTSAISLVVQVLGKRYRKAVVDGFDQLHQHVYINESRDNCIMRHLYEFMDVKICPLQEPLLRPRNMPTTLWGSSCNALDCIEANQMFFDVIAGEWLLMDNIGAYSLSRASGFNGLPFPAMHYIVPHDYAGTVQDILESNPLRSGHGQQEGVLKSAVLECWRRQSAQRNGHPGVNGVLR</sequence>
<dbReference type="Pfam" id="PF02784">
    <property type="entry name" value="Orn_Arg_deC_N"/>
    <property type="match status" value="1"/>
</dbReference>
<dbReference type="InterPro" id="IPR022657">
    <property type="entry name" value="De-COase2_CS"/>
</dbReference>
<dbReference type="PROSITE" id="PS00879">
    <property type="entry name" value="ODR_DC_2_2"/>
    <property type="match status" value="1"/>
</dbReference>
<evidence type="ECO:0000256" key="4">
    <source>
        <dbReference type="ARBA" id="ARBA00023115"/>
    </source>
</evidence>
<evidence type="ECO:0000259" key="9">
    <source>
        <dbReference type="Pfam" id="PF00278"/>
    </source>
</evidence>
<dbReference type="GO" id="GO:0033387">
    <property type="term" value="P:putrescine biosynthetic process from arginine, via ornithine"/>
    <property type="evidence" value="ECO:0007669"/>
    <property type="project" value="TreeGrafter"/>
</dbReference>
<dbReference type="Pfam" id="PF00278">
    <property type="entry name" value="Orn_DAP_Arg_deC"/>
    <property type="match status" value="1"/>
</dbReference>
<keyword evidence="5" id="KW-0456">Lyase</keyword>
<evidence type="ECO:0000256" key="5">
    <source>
        <dbReference type="ARBA" id="ARBA00023239"/>
    </source>
</evidence>
<feature type="domain" description="Orn/DAP/Arg decarboxylase 2 N-terminal" evidence="10">
    <location>
        <begin position="7"/>
        <end position="240"/>
    </location>
</feature>
<dbReference type="PRINTS" id="PR01179">
    <property type="entry name" value="ODADCRBXLASE"/>
</dbReference>
<evidence type="ECO:0000256" key="1">
    <source>
        <dbReference type="ARBA" id="ARBA00001933"/>
    </source>
</evidence>
<dbReference type="InterPro" id="IPR000183">
    <property type="entry name" value="Orn/DAP/Arg_de-COase"/>
</dbReference>
<dbReference type="InterPro" id="IPR022644">
    <property type="entry name" value="De-COase2_N"/>
</dbReference>
<dbReference type="InterPro" id="IPR029066">
    <property type="entry name" value="PLP-binding_barrel"/>
</dbReference>